<gene>
    <name evidence="1" type="ORF">L6452_15721</name>
</gene>
<evidence type="ECO:0000313" key="1">
    <source>
        <dbReference type="EMBL" id="KAI3736184.1"/>
    </source>
</evidence>
<protein>
    <submittedName>
        <fullName evidence="1">Uncharacterized protein</fullName>
    </submittedName>
</protein>
<reference evidence="2" key="1">
    <citation type="journal article" date="2022" name="Mol. Ecol. Resour.">
        <title>The genomes of chicory, endive, great burdock and yacon provide insights into Asteraceae palaeo-polyploidization history and plant inulin production.</title>
        <authorList>
            <person name="Fan W."/>
            <person name="Wang S."/>
            <person name="Wang H."/>
            <person name="Wang A."/>
            <person name="Jiang F."/>
            <person name="Liu H."/>
            <person name="Zhao H."/>
            <person name="Xu D."/>
            <person name="Zhang Y."/>
        </authorList>
    </citation>
    <scope>NUCLEOTIDE SEQUENCE [LARGE SCALE GENOMIC DNA]</scope>
    <source>
        <strain evidence="2">cv. Niubang</strain>
    </source>
</reference>
<sequence length="214" mass="24170">MLSLFSDRQVELELSDEIALVEKCAPFTLPLPLVELLGAYRRGELRKVLCFPGSIGLVLSRYLSLQGEERNTNKLSRRERNYACGRLLARILTESEGLCLTLNRWLLLVPHPQLGVACLTDQIDGKAIFKSRFPLFLVYPDMRLRRKSLLPKSAEELSDVPVLLIECQHVVVLSLARLTKKIERDFLACDTKAFGALIGAYHSGVFDWGEVVTR</sequence>
<organism evidence="1 2">
    <name type="scientific">Arctium lappa</name>
    <name type="common">Greater burdock</name>
    <name type="synonym">Lappa major</name>
    <dbReference type="NCBI Taxonomy" id="4217"/>
    <lineage>
        <taxon>Eukaryota</taxon>
        <taxon>Viridiplantae</taxon>
        <taxon>Streptophyta</taxon>
        <taxon>Embryophyta</taxon>
        <taxon>Tracheophyta</taxon>
        <taxon>Spermatophyta</taxon>
        <taxon>Magnoliopsida</taxon>
        <taxon>eudicotyledons</taxon>
        <taxon>Gunneridae</taxon>
        <taxon>Pentapetalae</taxon>
        <taxon>asterids</taxon>
        <taxon>campanulids</taxon>
        <taxon>Asterales</taxon>
        <taxon>Asteraceae</taxon>
        <taxon>Carduoideae</taxon>
        <taxon>Cardueae</taxon>
        <taxon>Arctiinae</taxon>
        <taxon>Arctium</taxon>
    </lineage>
</organism>
<evidence type="ECO:0000313" key="2">
    <source>
        <dbReference type="Proteomes" id="UP001055879"/>
    </source>
</evidence>
<keyword evidence="2" id="KW-1185">Reference proteome</keyword>
<accession>A0ACB9CPD4</accession>
<dbReference type="EMBL" id="CM042050">
    <property type="protein sequence ID" value="KAI3736184.1"/>
    <property type="molecule type" value="Genomic_DNA"/>
</dbReference>
<reference evidence="1 2" key="2">
    <citation type="journal article" date="2022" name="Mol. Ecol. Resour.">
        <title>The genomes of chicory, endive, great burdock and yacon provide insights into Asteraceae paleo-polyploidization history and plant inulin production.</title>
        <authorList>
            <person name="Fan W."/>
            <person name="Wang S."/>
            <person name="Wang H."/>
            <person name="Wang A."/>
            <person name="Jiang F."/>
            <person name="Liu H."/>
            <person name="Zhao H."/>
            <person name="Xu D."/>
            <person name="Zhang Y."/>
        </authorList>
    </citation>
    <scope>NUCLEOTIDE SEQUENCE [LARGE SCALE GENOMIC DNA]</scope>
    <source>
        <strain evidence="2">cv. Niubang</strain>
    </source>
</reference>
<comment type="caution">
    <text evidence="1">The sequence shown here is derived from an EMBL/GenBank/DDBJ whole genome shotgun (WGS) entry which is preliminary data.</text>
</comment>
<proteinExistence type="predicted"/>
<name>A0ACB9CPD4_ARCLA</name>
<dbReference type="Proteomes" id="UP001055879">
    <property type="component" value="Linkage Group LG04"/>
</dbReference>